<dbReference type="AlphaFoldDB" id="A0A368FWZ1"/>
<comment type="caution">
    <text evidence="1">The sequence shown here is derived from an EMBL/GenBank/DDBJ whole genome shotgun (WGS) entry which is preliminary data.</text>
</comment>
<sequence length="120" mass="14181">MNQALSWEMQWYFDHWHLRRYLVKGLREAAKRRAFAPLKDWINGMKAHLKYAVDVGSRTGYSDNIKHIFNTSLYHIAGIHSWDQIGAYLERDHQPLHFMLAWRFGRGASCAHSYRECGSQ</sequence>
<evidence type="ECO:0000313" key="2">
    <source>
        <dbReference type="Proteomes" id="UP000252519"/>
    </source>
</evidence>
<gene>
    <name evidence="1" type="ORF">ANCCAN_17416</name>
</gene>
<keyword evidence="2" id="KW-1185">Reference proteome</keyword>
<name>A0A368FWZ1_ANCCA</name>
<organism evidence="1 2">
    <name type="scientific">Ancylostoma caninum</name>
    <name type="common">Dog hookworm</name>
    <dbReference type="NCBI Taxonomy" id="29170"/>
    <lineage>
        <taxon>Eukaryota</taxon>
        <taxon>Metazoa</taxon>
        <taxon>Ecdysozoa</taxon>
        <taxon>Nematoda</taxon>
        <taxon>Chromadorea</taxon>
        <taxon>Rhabditida</taxon>
        <taxon>Rhabditina</taxon>
        <taxon>Rhabditomorpha</taxon>
        <taxon>Strongyloidea</taxon>
        <taxon>Ancylostomatidae</taxon>
        <taxon>Ancylostomatinae</taxon>
        <taxon>Ancylostoma</taxon>
    </lineage>
</organism>
<protein>
    <submittedName>
        <fullName evidence="1">Uncharacterized protein</fullName>
    </submittedName>
</protein>
<proteinExistence type="predicted"/>
<dbReference type="Proteomes" id="UP000252519">
    <property type="component" value="Unassembled WGS sequence"/>
</dbReference>
<accession>A0A368FWZ1</accession>
<reference evidence="1 2" key="1">
    <citation type="submission" date="2014-10" db="EMBL/GenBank/DDBJ databases">
        <title>Draft genome of the hookworm Ancylostoma caninum.</title>
        <authorList>
            <person name="Mitreva M."/>
        </authorList>
    </citation>
    <scope>NUCLEOTIDE SEQUENCE [LARGE SCALE GENOMIC DNA]</scope>
    <source>
        <strain evidence="1 2">Baltimore</strain>
    </source>
</reference>
<dbReference type="OrthoDB" id="5814287at2759"/>
<dbReference type="EMBL" id="JOJR01000533">
    <property type="protein sequence ID" value="RCN36711.1"/>
    <property type="molecule type" value="Genomic_DNA"/>
</dbReference>
<evidence type="ECO:0000313" key="1">
    <source>
        <dbReference type="EMBL" id="RCN36711.1"/>
    </source>
</evidence>